<accession>A0A914ZE41</accession>
<dbReference type="Proteomes" id="UP000887577">
    <property type="component" value="Unplaced"/>
</dbReference>
<name>A0A914ZE41_9BILA</name>
<proteinExistence type="predicted"/>
<protein>
    <submittedName>
        <fullName evidence="2">Uncharacterized protein</fullName>
    </submittedName>
</protein>
<dbReference type="WBParaSite" id="PSU_v2.g8541.t1">
    <property type="protein sequence ID" value="PSU_v2.g8541.t1"/>
    <property type="gene ID" value="PSU_v2.g8541"/>
</dbReference>
<organism evidence="1 2">
    <name type="scientific">Panagrolaimus superbus</name>
    <dbReference type="NCBI Taxonomy" id="310955"/>
    <lineage>
        <taxon>Eukaryota</taxon>
        <taxon>Metazoa</taxon>
        <taxon>Ecdysozoa</taxon>
        <taxon>Nematoda</taxon>
        <taxon>Chromadorea</taxon>
        <taxon>Rhabditida</taxon>
        <taxon>Tylenchina</taxon>
        <taxon>Panagrolaimomorpha</taxon>
        <taxon>Panagrolaimoidea</taxon>
        <taxon>Panagrolaimidae</taxon>
        <taxon>Panagrolaimus</taxon>
    </lineage>
</organism>
<dbReference type="AlphaFoldDB" id="A0A914ZE41"/>
<reference evidence="2" key="1">
    <citation type="submission" date="2022-11" db="UniProtKB">
        <authorList>
            <consortium name="WormBaseParasite"/>
        </authorList>
    </citation>
    <scope>IDENTIFICATION</scope>
</reference>
<evidence type="ECO:0000313" key="1">
    <source>
        <dbReference type="Proteomes" id="UP000887577"/>
    </source>
</evidence>
<evidence type="ECO:0000313" key="2">
    <source>
        <dbReference type="WBParaSite" id="PSU_v2.g8541.t1"/>
    </source>
</evidence>
<sequence>MVFHVGVSHYTLFVYDDIKKEATNFVLKAFAEDLSTIDLMYEEIKSKAIGELGCACFSMFPASNDFRKKLVQAGLDFGFKKVQILDYRSELYIRAIFQSKYKPKNGDVIWIFQGDQCHVWKKENNTAKYYYGGIFQDFIDEKDLEKFKIDTKLNELPDIILSNIKFEDGYLENFAPHAQNFSYSNQIINSSAVSIKTQIMAGVSDVLDLDANAVVDYFFLKIGNKNDVLMGKNLPFTQSMRSKLEEGENILEIKFSNHTENIELPTCIDFFITLKLRVLI</sequence>
<keyword evidence="1" id="KW-1185">Reference proteome</keyword>